<gene>
    <name evidence="1" type="ORF">QSG27_08775</name>
</gene>
<dbReference type="Proteomes" id="UP001227317">
    <property type="component" value="Unassembled WGS sequence"/>
</dbReference>
<organism evidence="1 2">
    <name type="scientific">Azospirillum isscasi</name>
    <dbReference type="NCBI Taxonomy" id="3053926"/>
    <lineage>
        <taxon>Bacteria</taxon>
        <taxon>Pseudomonadati</taxon>
        <taxon>Pseudomonadota</taxon>
        <taxon>Alphaproteobacteria</taxon>
        <taxon>Rhodospirillales</taxon>
        <taxon>Azospirillaceae</taxon>
        <taxon>Azospirillum</taxon>
    </lineage>
</organism>
<evidence type="ECO:0000313" key="2">
    <source>
        <dbReference type="Proteomes" id="UP001227317"/>
    </source>
</evidence>
<proteinExistence type="predicted"/>
<dbReference type="EMBL" id="JAUJFI010000030">
    <property type="protein sequence ID" value="MDQ2102781.1"/>
    <property type="molecule type" value="Genomic_DNA"/>
</dbReference>
<protein>
    <submittedName>
        <fullName evidence="1">Uncharacterized protein</fullName>
    </submittedName>
</protein>
<keyword evidence="2" id="KW-1185">Reference proteome</keyword>
<name>A0ABU0WF22_9PROT</name>
<dbReference type="RefSeq" id="WP_306705194.1">
    <property type="nucleotide sequence ID" value="NZ_JAUJFI010000030.1"/>
</dbReference>
<evidence type="ECO:0000313" key="1">
    <source>
        <dbReference type="EMBL" id="MDQ2102781.1"/>
    </source>
</evidence>
<reference evidence="1 2" key="1">
    <citation type="submission" date="2023-06" db="EMBL/GenBank/DDBJ databases">
        <title>Azospirillum isscasensis sp.nov, a bacterium isolated from rhizosphere soil of rice.</title>
        <authorList>
            <person name="Wang H."/>
        </authorList>
    </citation>
    <scope>NUCLEOTIDE SEQUENCE [LARGE SCALE GENOMIC DNA]</scope>
    <source>
        <strain evidence="1 2">C340-1</strain>
    </source>
</reference>
<accession>A0ABU0WF22</accession>
<sequence>MLSVGRHLSPYLHRFRRLHTQSAARGSCCSPPLFTALLIMLFDLPSKIMRKGQPSSHP</sequence>
<comment type="caution">
    <text evidence="1">The sequence shown here is derived from an EMBL/GenBank/DDBJ whole genome shotgun (WGS) entry which is preliminary data.</text>
</comment>